<evidence type="ECO:0000256" key="7">
    <source>
        <dbReference type="SAM" id="Phobius"/>
    </source>
</evidence>
<dbReference type="GO" id="GO:0016020">
    <property type="term" value="C:membrane"/>
    <property type="evidence" value="ECO:0007669"/>
    <property type="project" value="UniProtKB-SubCell"/>
</dbReference>
<evidence type="ECO:0000256" key="5">
    <source>
        <dbReference type="ARBA" id="ARBA00038359"/>
    </source>
</evidence>
<feature type="transmembrane region" description="Helical" evidence="7">
    <location>
        <begin position="37"/>
        <end position="58"/>
    </location>
</feature>
<comment type="caution">
    <text evidence="9">The sequence shown here is derived from an EMBL/GenBank/DDBJ whole genome shotgun (WGS) entry which is preliminary data.</text>
</comment>
<name>S8BJW4_DACHA</name>
<feature type="transmembrane region" description="Helical" evidence="7">
    <location>
        <begin position="79"/>
        <end position="97"/>
    </location>
</feature>
<dbReference type="PANTHER" id="PTHR33048">
    <property type="entry name" value="PTH11-LIKE INTEGRAL MEMBRANE PROTEIN (AFU_ORTHOLOGUE AFUA_5G11245)"/>
    <property type="match status" value="1"/>
</dbReference>
<evidence type="ECO:0000259" key="8">
    <source>
        <dbReference type="Pfam" id="PF20684"/>
    </source>
</evidence>
<feature type="transmembrane region" description="Helical" evidence="7">
    <location>
        <begin position="277"/>
        <end position="296"/>
    </location>
</feature>
<reference evidence="10" key="2">
    <citation type="submission" date="2013-04" db="EMBL/GenBank/DDBJ databases">
        <title>Genomic mechanisms accounting for the adaptation to parasitism in nematode-trapping fungi.</title>
        <authorList>
            <person name="Ahren D.G."/>
        </authorList>
    </citation>
    <scope>NUCLEOTIDE SEQUENCE [LARGE SCALE GENOMIC DNA]</scope>
    <source>
        <strain evidence="10">CBS 200.50</strain>
    </source>
</reference>
<dbReference type="OMA" id="IEHFWIY"/>
<feature type="transmembrane region" description="Helical" evidence="7">
    <location>
        <begin position="235"/>
        <end position="257"/>
    </location>
</feature>
<feature type="compositionally biased region" description="Basic residues" evidence="6">
    <location>
        <begin position="317"/>
        <end position="328"/>
    </location>
</feature>
<proteinExistence type="inferred from homology"/>
<evidence type="ECO:0000256" key="4">
    <source>
        <dbReference type="ARBA" id="ARBA00023136"/>
    </source>
</evidence>
<keyword evidence="2 7" id="KW-0812">Transmembrane</keyword>
<feature type="transmembrane region" description="Helical" evidence="7">
    <location>
        <begin position="198"/>
        <end position="223"/>
    </location>
</feature>
<dbReference type="AlphaFoldDB" id="S8BJW4"/>
<feature type="domain" description="Rhodopsin" evidence="8">
    <location>
        <begin position="55"/>
        <end position="301"/>
    </location>
</feature>
<comment type="similarity">
    <text evidence="5">Belongs to the SAT4 family.</text>
</comment>
<dbReference type="Proteomes" id="UP000015100">
    <property type="component" value="Unassembled WGS sequence"/>
</dbReference>
<gene>
    <name evidence="9" type="ORF">H072_11074</name>
</gene>
<evidence type="ECO:0000256" key="6">
    <source>
        <dbReference type="SAM" id="MobiDB-lite"/>
    </source>
</evidence>
<keyword evidence="4 7" id="KW-0472">Membrane</keyword>
<dbReference type="EMBL" id="AQGS01001127">
    <property type="protein sequence ID" value="EPS35542.1"/>
    <property type="molecule type" value="Genomic_DNA"/>
</dbReference>
<feature type="transmembrane region" description="Helical" evidence="7">
    <location>
        <begin position="156"/>
        <end position="178"/>
    </location>
</feature>
<evidence type="ECO:0000256" key="1">
    <source>
        <dbReference type="ARBA" id="ARBA00004141"/>
    </source>
</evidence>
<sequence>MHPSQEQSTDLILVPPSVMLAWPKPNLIDPENQGWKILAWEIPLITLTILIVCLRVYAKRYYTKHGLGREDWLILSSTLLTLAIVIMQCVSVQYGWGLHLYDFAPLAHKYLQPARKLAFGMEILFTLAINLTKLSILTFYLRIFPIGVVSIHLHRLIYVGMAITTLAMIGSLVAAIFQCSPIEHFWIYNMKGYCYPTFPLHLSTAIINTVTDFYCVIVPLGEICGLTRVDRRGKWVVIICFALGAMVCFAGAIRIYFTNMVFHSEPFDWTWDSINLYVASAFECTVGIVTASIPCLRPLFTKSTTRKNGDLESESHQKRRSAARKKRRTGMDPPPPLEFVTTALKEKSDVDSITPLTAESGSWREVKIVESPRQPPSRRTTRWTHWI</sequence>
<dbReference type="PANTHER" id="PTHR33048:SF129">
    <property type="entry name" value="INTEGRAL MEMBRANE PROTEIN-RELATED"/>
    <property type="match status" value="1"/>
</dbReference>
<dbReference type="eggNOG" id="ENOG502SMK9">
    <property type="taxonomic scope" value="Eukaryota"/>
</dbReference>
<keyword evidence="3 7" id="KW-1133">Transmembrane helix</keyword>
<dbReference type="InterPro" id="IPR052337">
    <property type="entry name" value="SAT4-like"/>
</dbReference>
<evidence type="ECO:0000313" key="9">
    <source>
        <dbReference type="EMBL" id="EPS35542.1"/>
    </source>
</evidence>
<evidence type="ECO:0000313" key="10">
    <source>
        <dbReference type="Proteomes" id="UP000015100"/>
    </source>
</evidence>
<feature type="compositionally biased region" description="Basic and acidic residues" evidence="6">
    <location>
        <begin position="307"/>
        <end position="316"/>
    </location>
</feature>
<dbReference type="InterPro" id="IPR049326">
    <property type="entry name" value="Rhodopsin_dom_fungi"/>
</dbReference>
<organism evidence="9 10">
    <name type="scientific">Dactylellina haptotyla (strain CBS 200.50)</name>
    <name type="common">Nematode-trapping fungus</name>
    <name type="synonym">Monacrosporium haptotylum</name>
    <dbReference type="NCBI Taxonomy" id="1284197"/>
    <lineage>
        <taxon>Eukaryota</taxon>
        <taxon>Fungi</taxon>
        <taxon>Dikarya</taxon>
        <taxon>Ascomycota</taxon>
        <taxon>Pezizomycotina</taxon>
        <taxon>Orbiliomycetes</taxon>
        <taxon>Orbiliales</taxon>
        <taxon>Orbiliaceae</taxon>
        <taxon>Dactylellina</taxon>
    </lineage>
</organism>
<evidence type="ECO:0000256" key="3">
    <source>
        <dbReference type="ARBA" id="ARBA00022989"/>
    </source>
</evidence>
<keyword evidence="10" id="KW-1185">Reference proteome</keyword>
<reference evidence="9 10" key="1">
    <citation type="journal article" date="2013" name="PLoS Genet.">
        <title>Genomic mechanisms accounting for the adaptation to parasitism in nematode-trapping fungi.</title>
        <authorList>
            <person name="Meerupati T."/>
            <person name="Andersson K.M."/>
            <person name="Friman E."/>
            <person name="Kumar D."/>
            <person name="Tunlid A."/>
            <person name="Ahren D."/>
        </authorList>
    </citation>
    <scope>NUCLEOTIDE SEQUENCE [LARGE SCALE GENOMIC DNA]</scope>
    <source>
        <strain evidence="9 10">CBS 200.50</strain>
    </source>
</reference>
<feature type="region of interest" description="Disordered" evidence="6">
    <location>
        <begin position="306"/>
        <end position="336"/>
    </location>
</feature>
<dbReference type="HOGENOM" id="CLU_028200_25_4_1"/>
<dbReference type="Pfam" id="PF20684">
    <property type="entry name" value="Fung_rhodopsin"/>
    <property type="match status" value="1"/>
</dbReference>
<dbReference type="STRING" id="1284197.S8BJW4"/>
<comment type="subcellular location">
    <subcellularLocation>
        <location evidence="1">Membrane</location>
        <topology evidence="1">Multi-pass membrane protein</topology>
    </subcellularLocation>
</comment>
<dbReference type="OrthoDB" id="3934549at2759"/>
<feature type="transmembrane region" description="Helical" evidence="7">
    <location>
        <begin position="117"/>
        <end position="144"/>
    </location>
</feature>
<protein>
    <recommendedName>
        <fullName evidence="8">Rhodopsin domain-containing protein</fullName>
    </recommendedName>
</protein>
<accession>S8BJW4</accession>
<evidence type="ECO:0000256" key="2">
    <source>
        <dbReference type="ARBA" id="ARBA00022692"/>
    </source>
</evidence>